<evidence type="ECO:0000313" key="7">
    <source>
        <dbReference type="Proteomes" id="UP001205748"/>
    </source>
</evidence>
<dbReference type="GO" id="GO:0016757">
    <property type="term" value="F:glycosyltransferase activity"/>
    <property type="evidence" value="ECO:0007669"/>
    <property type="project" value="UniProtKB-KW"/>
</dbReference>
<evidence type="ECO:0000256" key="1">
    <source>
        <dbReference type="ARBA" id="ARBA00001210"/>
    </source>
</evidence>
<dbReference type="PANTHER" id="PTHR30201">
    <property type="entry name" value="TRIPHOSPHORIBOSYL-DEPHOSPHO-COA SYNTHASE"/>
    <property type="match status" value="1"/>
</dbReference>
<evidence type="ECO:0000256" key="5">
    <source>
        <dbReference type="HAMAP-Rule" id="MF_00397"/>
    </source>
</evidence>
<dbReference type="InterPro" id="IPR002736">
    <property type="entry name" value="CitG"/>
</dbReference>
<dbReference type="Gene3D" id="1.10.4200.10">
    <property type="entry name" value="Triphosphoribosyl-dephospho-CoA protein"/>
    <property type="match status" value="1"/>
</dbReference>
<dbReference type="Pfam" id="PF01874">
    <property type="entry name" value="CitG"/>
    <property type="match status" value="1"/>
</dbReference>
<dbReference type="EC" id="2.4.2.52" evidence="5"/>
<proteinExistence type="inferred from homology"/>
<dbReference type="PANTHER" id="PTHR30201:SF2">
    <property type="entry name" value="2-(5''-TRIPHOSPHORIBOSYL)-3'-DEPHOSPHOCOENZYME-A SYNTHASE"/>
    <property type="match status" value="1"/>
</dbReference>
<keyword evidence="4 5" id="KW-0067">ATP-binding</keyword>
<gene>
    <name evidence="5 6" type="primary">citG</name>
    <name evidence="6" type="ORF">NSA47_07500</name>
</gene>
<evidence type="ECO:0000256" key="4">
    <source>
        <dbReference type="ARBA" id="ARBA00022840"/>
    </source>
</evidence>
<dbReference type="EMBL" id="JANKAS010000005">
    <property type="protein sequence ID" value="MCR1898828.1"/>
    <property type="molecule type" value="Genomic_DNA"/>
</dbReference>
<organism evidence="6 7">
    <name type="scientific">Irregularibacter muris</name>
    <dbReference type="NCBI Taxonomy" id="1796619"/>
    <lineage>
        <taxon>Bacteria</taxon>
        <taxon>Bacillati</taxon>
        <taxon>Bacillota</taxon>
        <taxon>Clostridia</taxon>
        <taxon>Eubacteriales</taxon>
        <taxon>Eubacteriaceae</taxon>
        <taxon>Irregularibacter</taxon>
    </lineage>
</organism>
<dbReference type="GO" id="GO:0005524">
    <property type="term" value="F:ATP binding"/>
    <property type="evidence" value="ECO:0007669"/>
    <property type="project" value="UniProtKB-KW"/>
</dbReference>
<comment type="caution">
    <text evidence="6">The sequence shown here is derived from an EMBL/GenBank/DDBJ whole genome shotgun (WGS) entry which is preliminary data.</text>
</comment>
<dbReference type="InterPro" id="IPR017551">
    <property type="entry name" value="TriPribosyl-deP-CoA_syn_CitG"/>
</dbReference>
<keyword evidence="3 5" id="KW-0547">Nucleotide-binding</keyword>
<protein>
    <recommendedName>
        <fullName evidence="5">Probable 2-(5''-triphosphoribosyl)-3'-dephosphocoenzyme-A synthase</fullName>
        <shortName evidence="5">2-(5''-triphosphoribosyl)-3'-dephospho-CoA synthase</shortName>
        <ecNumber evidence="5">2.4.2.52</ecNumber>
    </recommendedName>
</protein>
<comment type="similarity">
    <text evidence="5">Belongs to the CitG/MdcB family.</text>
</comment>
<dbReference type="GO" id="GO:0046917">
    <property type="term" value="F:triphosphoribosyl-dephospho-CoA synthase activity"/>
    <property type="evidence" value="ECO:0007669"/>
    <property type="project" value="UniProtKB-UniRule"/>
</dbReference>
<dbReference type="GO" id="GO:0051191">
    <property type="term" value="P:prosthetic group biosynthetic process"/>
    <property type="evidence" value="ECO:0007669"/>
    <property type="project" value="TreeGrafter"/>
</dbReference>
<evidence type="ECO:0000256" key="2">
    <source>
        <dbReference type="ARBA" id="ARBA00022679"/>
    </source>
</evidence>
<dbReference type="RefSeq" id="WP_257530561.1">
    <property type="nucleotide sequence ID" value="NZ_JANKAS010000005.1"/>
</dbReference>
<comment type="catalytic activity">
    <reaction evidence="1 5">
        <text>3'-dephospho-CoA + ATP = 2'-(5''-triphospho-alpha-D-ribosyl)-3'-dephospho-CoA + adenine</text>
        <dbReference type="Rhea" id="RHEA:15117"/>
        <dbReference type="ChEBI" id="CHEBI:16708"/>
        <dbReference type="ChEBI" id="CHEBI:30616"/>
        <dbReference type="ChEBI" id="CHEBI:57328"/>
        <dbReference type="ChEBI" id="CHEBI:61378"/>
        <dbReference type="EC" id="2.4.2.52"/>
    </reaction>
</comment>
<reference evidence="6" key="1">
    <citation type="submission" date="2022-07" db="EMBL/GenBank/DDBJ databases">
        <title>Enhanced cultured diversity of the mouse gut microbiota enables custom-made synthetic communities.</title>
        <authorList>
            <person name="Afrizal A."/>
        </authorList>
    </citation>
    <scope>NUCLEOTIDE SEQUENCE</scope>
    <source>
        <strain evidence="6">DSM 28593</strain>
    </source>
</reference>
<dbReference type="Proteomes" id="UP001205748">
    <property type="component" value="Unassembled WGS sequence"/>
</dbReference>
<name>A0AAE3HGU5_9FIRM</name>
<sequence length="290" mass="32371">MDKAFCTYVAYLAQKSVLYEVSATPKPGLVDRNNSGAHRDMDFFTFMSSGASLYEGFFRCTLQGMNFQGLDLSQLLGEIRSIGIEMEEKMFKSTRGINTHKGIIFSLGILCAAVGYLYQKEEKQNPKAERVCEVVAQMTKGITHTELENLKNKKQFTYGEKLFLQYGITGIRGEVESGFKTVRKKGIDLFRDLSSQDEIEINHILIQILLSIMTLCVDSNVISRQGIGGLEYVQKYARKIISQGGVFSKKGKEAIEVMDRDFIKRNISPGGSADLMAVTVFLGMLEDTGV</sequence>
<dbReference type="AlphaFoldDB" id="A0AAE3HGU5"/>
<keyword evidence="2 5" id="KW-0808">Transferase</keyword>
<keyword evidence="6" id="KW-0328">Glycosyltransferase</keyword>
<dbReference type="HAMAP" id="MF_00397">
    <property type="entry name" value="CitG"/>
    <property type="match status" value="1"/>
</dbReference>
<dbReference type="NCBIfam" id="TIGR03125">
    <property type="entry name" value="citrate_citG"/>
    <property type="match status" value="1"/>
</dbReference>
<accession>A0AAE3HGU5</accession>
<evidence type="ECO:0000313" key="6">
    <source>
        <dbReference type="EMBL" id="MCR1898828.1"/>
    </source>
</evidence>
<evidence type="ECO:0000256" key="3">
    <source>
        <dbReference type="ARBA" id="ARBA00022741"/>
    </source>
</evidence>
<keyword evidence="7" id="KW-1185">Reference proteome</keyword>